<evidence type="ECO:0000313" key="2">
    <source>
        <dbReference type="Proteomes" id="UP000076420"/>
    </source>
</evidence>
<gene>
    <name evidence="1" type="primary">106072744</name>
</gene>
<organism evidence="1 2">
    <name type="scientific">Biomphalaria glabrata</name>
    <name type="common">Bloodfluke planorb</name>
    <name type="synonym">Freshwater snail</name>
    <dbReference type="NCBI Taxonomy" id="6526"/>
    <lineage>
        <taxon>Eukaryota</taxon>
        <taxon>Metazoa</taxon>
        <taxon>Spiralia</taxon>
        <taxon>Lophotrochozoa</taxon>
        <taxon>Mollusca</taxon>
        <taxon>Gastropoda</taxon>
        <taxon>Heterobranchia</taxon>
        <taxon>Euthyneura</taxon>
        <taxon>Panpulmonata</taxon>
        <taxon>Hygrophila</taxon>
        <taxon>Lymnaeoidea</taxon>
        <taxon>Planorbidae</taxon>
        <taxon>Biomphalaria</taxon>
    </lineage>
</organism>
<dbReference type="Proteomes" id="UP000076420">
    <property type="component" value="Unassembled WGS sequence"/>
</dbReference>
<sequence length="231" mass="26663">MCVNKTIDQCQGPWALDIRQLIQAEFATWVPDDPNCKVVDMTSEETACQVLKNVTIYFVGESLTRQMYISVLGFLRDKKYETHVLVDNSTAARNCHTYYRYSPPCRPYFLQDSIECSGTTRIRFRQLLSSNEASEMLSQFRELLNVPNSFYVLGFGFHNRFQAEPVVTKTRIRFRQLLSSNEASEMLSQFRELLNVPNSFYVLGFGFHNRFQAEPVVTNAQVMNVNGLHVL</sequence>
<dbReference type="EnsemblMetazoa" id="BGLB018599-RA">
    <property type="protein sequence ID" value="BGLB018599-PA"/>
    <property type="gene ID" value="BGLB018599"/>
</dbReference>
<protein>
    <submittedName>
        <fullName evidence="1">Uncharacterized protein</fullName>
    </submittedName>
</protein>
<reference evidence="1" key="1">
    <citation type="submission" date="2020-05" db="UniProtKB">
        <authorList>
            <consortium name="EnsemblMetazoa"/>
        </authorList>
    </citation>
    <scope>IDENTIFICATION</scope>
    <source>
        <strain evidence="1">BB02</strain>
    </source>
</reference>
<dbReference type="VEuPathDB" id="VectorBase:BGLB018599"/>
<accession>A0A2C9KF98</accession>
<dbReference type="STRING" id="6526.A0A2C9KF98"/>
<dbReference type="VEuPathDB" id="VectorBase:BGLAX_031702"/>
<evidence type="ECO:0000313" key="1">
    <source>
        <dbReference type="EnsemblMetazoa" id="BGLB018599-PA"/>
    </source>
</evidence>
<proteinExistence type="predicted"/>
<name>A0A2C9KF98_BIOGL</name>
<dbReference type="OrthoDB" id="5373426at2759"/>
<dbReference type="AlphaFoldDB" id="A0A2C9KF98"/>
<dbReference type="KEGG" id="bgt:106072744"/>